<gene>
    <name evidence="3" type="ORF">LTR09_001620</name>
</gene>
<feature type="region of interest" description="Disordered" evidence="1">
    <location>
        <begin position="49"/>
        <end position="127"/>
    </location>
</feature>
<evidence type="ECO:0000256" key="2">
    <source>
        <dbReference type="SAM" id="Phobius"/>
    </source>
</evidence>
<proteinExistence type="predicted"/>
<evidence type="ECO:0000313" key="4">
    <source>
        <dbReference type="Proteomes" id="UP001271007"/>
    </source>
</evidence>
<evidence type="ECO:0000313" key="3">
    <source>
        <dbReference type="EMBL" id="KAK3057436.1"/>
    </source>
</evidence>
<comment type="caution">
    <text evidence="3">The sequence shown here is derived from an EMBL/GenBank/DDBJ whole genome shotgun (WGS) entry which is preliminary data.</text>
</comment>
<keyword evidence="4" id="KW-1185">Reference proteome</keyword>
<accession>A0AAJ0LW91</accession>
<keyword evidence="2" id="KW-0812">Transmembrane</keyword>
<dbReference type="EMBL" id="JAWDJX010000003">
    <property type="protein sequence ID" value="KAK3057436.1"/>
    <property type="molecule type" value="Genomic_DNA"/>
</dbReference>
<keyword evidence="2" id="KW-0472">Membrane</keyword>
<sequence length="127" mass="13741">MHHNDTTSIGGSGTNYDALSDTHNVIIGSIALLLGETTIVVKIVSNRLKRHRHSSNEPTAPQVDPRIVSRDNNVMMDDLERGRNDGPNVLIRNSRPIQPSDDTTASNDRTTQDIDSTAVSNVAGVAE</sequence>
<dbReference type="Proteomes" id="UP001271007">
    <property type="component" value="Unassembled WGS sequence"/>
</dbReference>
<feature type="transmembrane region" description="Helical" evidence="2">
    <location>
        <begin position="25"/>
        <end position="44"/>
    </location>
</feature>
<feature type="compositionally biased region" description="Polar residues" evidence="1">
    <location>
        <begin position="95"/>
        <end position="120"/>
    </location>
</feature>
<keyword evidence="2" id="KW-1133">Transmembrane helix</keyword>
<dbReference type="AlphaFoldDB" id="A0AAJ0LW91"/>
<reference evidence="3" key="1">
    <citation type="submission" date="2023-04" db="EMBL/GenBank/DDBJ databases">
        <title>Black Yeasts Isolated from many extreme environments.</title>
        <authorList>
            <person name="Coleine C."/>
            <person name="Stajich J.E."/>
            <person name="Selbmann L."/>
        </authorList>
    </citation>
    <scope>NUCLEOTIDE SEQUENCE</scope>
    <source>
        <strain evidence="3">CCFEE 5312</strain>
    </source>
</reference>
<evidence type="ECO:0000256" key="1">
    <source>
        <dbReference type="SAM" id="MobiDB-lite"/>
    </source>
</evidence>
<organism evidence="3 4">
    <name type="scientific">Extremus antarcticus</name>
    <dbReference type="NCBI Taxonomy" id="702011"/>
    <lineage>
        <taxon>Eukaryota</taxon>
        <taxon>Fungi</taxon>
        <taxon>Dikarya</taxon>
        <taxon>Ascomycota</taxon>
        <taxon>Pezizomycotina</taxon>
        <taxon>Dothideomycetes</taxon>
        <taxon>Dothideomycetidae</taxon>
        <taxon>Mycosphaerellales</taxon>
        <taxon>Extremaceae</taxon>
        <taxon>Extremus</taxon>
    </lineage>
</organism>
<name>A0AAJ0LW91_9PEZI</name>
<protein>
    <submittedName>
        <fullName evidence="3">Uncharacterized protein</fullName>
    </submittedName>
</protein>